<dbReference type="GO" id="GO:0009116">
    <property type="term" value="P:nucleoside metabolic process"/>
    <property type="evidence" value="ECO:0007669"/>
    <property type="project" value="InterPro"/>
</dbReference>
<proteinExistence type="predicted"/>
<keyword evidence="2" id="KW-1185">Reference proteome</keyword>
<organism evidence="1 2">
    <name type="scientific">Aspergillus pseudoviridinutans</name>
    <dbReference type="NCBI Taxonomy" id="1517512"/>
    <lineage>
        <taxon>Eukaryota</taxon>
        <taxon>Fungi</taxon>
        <taxon>Dikarya</taxon>
        <taxon>Ascomycota</taxon>
        <taxon>Pezizomycotina</taxon>
        <taxon>Eurotiomycetes</taxon>
        <taxon>Eurotiomycetidae</taxon>
        <taxon>Eurotiales</taxon>
        <taxon>Aspergillaceae</taxon>
        <taxon>Aspergillus</taxon>
        <taxon>Aspergillus subgen. Fumigati</taxon>
    </lineage>
</organism>
<reference evidence="1 2" key="1">
    <citation type="submission" date="2018-10" db="EMBL/GenBank/DDBJ databases">
        <title>Pan-genome distribution and transcriptional activeness of fungal secondary metabolism genes in Aspergillus section Fumigati.</title>
        <authorList>
            <person name="Takahashi H."/>
            <person name="Umemura M."/>
            <person name="Ninomiya A."/>
            <person name="Kusuya Y."/>
            <person name="Urayama S."/>
            <person name="Shimizu M."/>
            <person name="Watanabe A."/>
            <person name="Kamei K."/>
            <person name="Yaguchi T."/>
            <person name="Hagiwara D."/>
        </authorList>
    </citation>
    <scope>NUCLEOTIDE SEQUENCE [LARGE SCALE GENOMIC DNA]</scope>
    <source>
        <strain evidence="1 2">IFM 55266</strain>
    </source>
</reference>
<dbReference type="RefSeq" id="XP_043155745.1">
    <property type="nucleotide sequence ID" value="XM_043299810.1"/>
</dbReference>
<evidence type="ECO:0000313" key="1">
    <source>
        <dbReference type="EMBL" id="GIJ84998.1"/>
    </source>
</evidence>
<name>A0A9P3ETF0_9EURO</name>
<dbReference type="Gene3D" id="3.40.50.1580">
    <property type="entry name" value="Nucleoside phosphorylase domain"/>
    <property type="match status" value="1"/>
</dbReference>
<protein>
    <submittedName>
        <fullName evidence="1">S-methyl-5-thioadenosine phosphorylase</fullName>
    </submittedName>
</protein>
<dbReference type="Proteomes" id="UP001043456">
    <property type="component" value="Unassembled WGS sequence"/>
</dbReference>
<dbReference type="OrthoDB" id="431409at2759"/>
<dbReference type="AlphaFoldDB" id="A0A9P3ETF0"/>
<dbReference type="GeneID" id="67002465"/>
<sequence>MDVTVEMVMGHMKANADNARRFVTVVLDALANDEHSDLVQAKHLAGSVKFGISTPQPHWSPEAQKKLNRLFPGYFQ</sequence>
<evidence type="ECO:0000313" key="2">
    <source>
        <dbReference type="Proteomes" id="UP001043456"/>
    </source>
</evidence>
<dbReference type="GO" id="GO:0003824">
    <property type="term" value="F:catalytic activity"/>
    <property type="evidence" value="ECO:0007669"/>
    <property type="project" value="InterPro"/>
</dbReference>
<accession>A0A9P3ETF0</accession>
<gene>
    <name evidence="1" type="ORF">Asppvi_003853</name>
</gene>
<dbReference type="EMBL" id="BHVY01000003">
    <property type="protein sequence ID" value="GIJ84998.1"/>
    <property type="molecule type" value="Genomic_DNA"/>
</dbReference>
<dbReference type="InterPro" id="IPR035994">
    <property type="entry name" value="Nucleoside_phosphorylase_sf"/>
</dbReference>
<comment type="caution">
    <text evidence="1">The sequence shown here is derived from an EMBL/GenBank/DDBJ whole genome shotgun (WGS) entry which is preliminary data.</text>
</comment>